<accession>A0A0C3RVV1</accession>
<reference evidence="2 3" key="1">
    <citation type="journal article" date="2014" name="PLoS Genet.">
        <title>Analysis of the Phlebiopsis gigantea genome, transcriptome and secretome provides insight into its pioneer colonization strategies of wood.</title>
        <authorList>
            <person name="Hori C."/>
            <person name="Ishida T."/>
            <person name="Igarashi K."/>
            <person name="Samejima M."/>
            <person name="Suzuki H."/>
            <person name="Master E."/>
            <person name="Ferreira P."/>
            <person name="Ruiz-Duenas F.J."/>
            <person name="Held B."/>
            <person name="Canessa P."/>
            <person name="Larrondo L.F."/>
            <person name="Schmoll M."/>
            <person name="Druzhinina I.S."/>
            <person name="Kubicek C.P."/>
            <person name="Gaskell J.A."/>
            <person name="Kersten P."/>
            <person name="St John F."/>
            <person name="Glasner J."/>
            <person name="Sabat G."/>
            <person name="Splinter BonDurant S."/>
            <person name="Syed K."/>
            <person name="Yadav J."/>
            <person name="Mgbeahuruike A.C."/>
            <person name="Kovalchuk A."/>
            <person name="Asiegbu F.O."/>
            <person name="Lackner G."/>
            <person name="Hoffmeister D."/>
            <person name="Rencoret J."/>
            <person name="Gutierrez A."/>
            <person name="Sun H."/>
            <person name="Lindquist E."/>
            <person name="Barry K."/>
            <person name="Riley R."/>
            <person name="Grigoriev I.V."/>
            <person name="Henrissat B."/>
            <person name="Kues U."/>
            <person name="Berka R.M."/>
            <person name="Martinez A.T."/>
            <person name="Covert S.F."/>
            <person name="Blanchette R.A."/>
            <person name="Cullen D."/>
        </authorList>
    </citation>
    <scope>NUCLEOTIDE SEQUENCE [LARGE SCALE GENOMIC DNA]</scope>
    <source>
        <strain evidence="2 3">11061_1 CR5-6</strain>
    </source>
</reference>
<feature type="region of interest" description="Disordered" evidence="1">
    <location>
        <begin position="54"/>
        <end position="92"/>
    </location>
</feature>
<evidence type="ECO:0000313" key="2">
    <source>
        <dbReference type="EMBL" id="KIP05531.1"/>
    </source>
</evidence>
<protein>
    <submittedName>
        <fullName evidence="2">Uncharacterized protein</fullName>
    </submittedName>
</protein>
<dbReference type="HOGENOM" id="CLU_143651_0_0_1"/>
<dbReference type="AlphaFoldDB" id="A0A0C3RVV1"/>
<dbReference type="EMBL" id="KN840541">
    <property type="protein sequence ID" value="KIP05531.1"/>
    <property type="molecule type" value="Genomic_DNA"/>
</dbReference>
<keyword evidence="3" id="KW-1185">Reference proteome</keyword>
<name>A0A0C3RVV1_PHLG1</name>
<proteinExistence type="predicted"/>
<dbReference type="Proteomes" id="UP000053257">
    <property type="component" value="Unassembled WGS sequence"/>
</dbReference>
<evidence type="ECO:0000256" key="1">
    <source>
        <dbReference type="SAM" id="MobiDB-lite"/>
    </source>
</evidence>
<sequence length="121" mass="12794">MLFTRNTSFAASTETLASVSSTSSSRRLFKKSSAHIPAKDYFAALGNLQSQYGFGGSAPAPVTPPKATKSKKQRSTKSDLGARTATRQSTERDYEAAYGTLCSSYGFGGAGAPPKASWLQK</sequence>
<organism evidence="2 3">
    <name type="scientific">Phlebiopsis gigantea (strain 11061_1 CR5-6)</name>
    <name type="common">White-rot fungus</name>
    <name type="synonym">Peniophora gigantea</name>
    <dbReference type="NCBI Taxonomy" id="745531"/>
    <lineage>
        <taxon>Eukaryota</taxon>
        <taxon>Fungi</taxon>
        <taxon>Dikarya</taxon>
        <taxon>Basidiomycota</taxon>
        <taxon>Agaricomycotina</taxon>
        <taxon>Agaricomycetes</taxon>
        <taxon>Polyporales</taxon>
        <taxon>Phanerochaetaceae</taxon>
        <taxon>Phlebiopsis</taxon>
    </lineage>
</organism>
<gene>
    <name evidence="2" type="ORF">PHLGIDRAFT_36406</name>
</gene>
<evidence type="ECO:0000313" key="3">
    <source>
        <dbReference type="Proteomes" id="UP000053257"/>
    </source>
</evidence>
<dbReference type="OrthoDB" id="3215388at2759"/>